<evidence type="ECO:0000256" key="3">
    <source>
        <dbReference type="ARBA" id="ARBA00012030"/>
    </source>
</evidence>
<dbReference type="GO" id="GO:0006281">
    <property type="term" value="P:DNA repair"/>
    <property type="evidence" value="ECO:0007669"/>
    <property type="project" value="UniProtKB-KW"/>
</dbReference>
<proteinExistence type="inferred from homology"/>
<evidence type="ECO:0000256" key="2">
    <source>
        <dbReference type="ARBA" id="ARBA00006521"/>
    </source>
</evidence>
<dbReference type="PATRIC" id="fig|520767.4.peg.2009"/>
<dbReference type="AlphaFoldDB" id="A0A161PSX8"/>
<dbReference type="Pfam" id="PF03167">
    <property type="entry name" value="UDG"/>
    <property type="match status" value="1"/>
</dbReference>
<dbReference type="Proteomes" id="UP000075737">
    <property type="component" value="Unassembled WGS sequence"/>
</dbReference>
<keyword evidence="5" id="KW-0004">4Fe-4S</keyword>
<evidence type="ECO:0000256" key="9">
    <source>
        <dbReference type="ARBA" id="ARBA00023004"/>
    </source>
</evidence>
<comment type="caution">
    <text evidence="13">The sequence shown here is derived from an EMBL/GenBank/DDBJ whole genome shotgun (WGS) entry which is preliminary data.</text>
</comment>
<dbReference type="InterPro" id="IPR005273">
    <property type="entry name" value="Ura-DNA_glyco_family4"/>
</dbReference>
<dbReference type="GO" id="GO:0046872">
    <property type="term" value="F:metal ion binding"/>
    <property type="evidence" value="ECO:0007669"/>
    <property type="project" value="UniProtKB-KW"/>
</dbReference>
<dbReference type="SMART" id="SM00987">
    <property type="entry name" value="UreE_C"/>
    <property type="match status" value="1"/>
</dbReference>
<comment type="similarity">
    <text evidence="2">Belongs to the uracil-DNA glycosylase (UDG) superfamily. Type 4 (UDGa) family.</text>
</comment>
<dbReference type="EC" id="3.2.2.27" evidence="3"/>
<keyword evidence="6" id="KW-0479">Metal-binding</keyword>
<dbReference type="EMBL" id="LOHZ01000042">
    <property type="protein sequence ID" value="KYO64455.1"/>
    <property type="molecule type" value="Genomic_DNA"/>
</dbReference>
<evidence type="ECO:0000256" key="7">
    <source>
        <dbReference type="ARBA" id="ARBA00022763"/>
    </source>
</evidence>
<feature type="domain" description="Uracil-DNA glycosylase-like" evidence="12">
    <location>
        <begin position="86"/>
        <end position="236"/>
    </location>
</feature>
<keyword evidence="9" id="KW-0408">Iron</keyword>
<evidence type="ECO:0000313" key="13">
    <source>
        <dbReference type="EMBL" id="KYO64455.1"/>
    </source>
</evidence>
<evidence type="ECO:0000313" key="14">
    <source>
        <dbReference type="Proteomes" id="UP000075737"/>
    </source>
</evidence>
<dbReference type="GO" id="GO:0051539">
    <property type="term" value="F:4 iron, 4 sulfur cluster binding"/>
    <property type="evidence" value="ECO:0007669"/>
    <property type="project" value="UniProtKB-KW"/>
</dbReference>
<evidence type="ECO:0000259" key="12">
    <source>
        <dbReference type="SMART" id="SM00986"/>
    </source>
</evidence>
<evidence type="ECO:0000256" key="10">
    <source>
        <dbReference type="ARBA" id="ARBA00023014"/>
    </source>
</evidence>
<reference evidence="13 14" key="1">
    <citation type="submission" date="2015-12" db="EMBL/GenBank/DDBJ databases">
        <title>Draft genome of Thermovenabulum gondwanense isolated from a red thermophilic microbial mat colonisisng an outflow channel of a bore well.</title>
        <authorList>
            <person name="Patel B.K."/>
        </authorList>
    </citation>
    <scope>NUCLEOTIDE SEQUENCE [LARGE SCALE GENOMIC DNA]</scope>
    <source>
        <strain evidence="13 14">R270</strain>
    </source>
</reference>
<dbReference type="RefSeq" id="WP_068748993.1">
    <property type="nucleotide sequence ID" value="NZ_LOHZ01000042.1"/>
</dbReference>
<accession>A0A161PSX8</accession>
<keyword evidence="8" id="KW-0378">Hydrolase</keyword>
<comment type="catalytic activity">
    <reaction evidence="1">
        <text>Hydrolyzes single-stranded DNA or mismatched double-stranded DNA and polynucleotides, releasing free uracil.</text>
        <dbReference type="EC" id="3.2.2.27"/>
    </reaction>
</comment>
<keyword evidence="7" id="KW-0227">DNA damage</keyword>
<keyword evidence="10" id="KW-0411">Iron-sulfur</keyword>
<dbReference type="GO" id="GO:0004844">
    <property type="term" value="F:uracil DNA N-glycosylase activity"/>
    <property type="evidence" value="ECO:0007669"/>
    <property type="project" value="UniProtKB-EC"/>
</dbReference>
<evidence type="ECO:0000256" key="6">
    <source>
        <dbReference type="ARBA" id="ARBA00022723"/>
    </source>
</evidence>
<evidence type="ECO:0000256" key="4">
    <source>
        <dbReference type="ARBA" id="ARBA00019403"/>
    </source>
</evidence>
<dbReference type="STRING" id="520767.ATZ99_18830"/>
<dbReference type="InterPro" id="IPR051536">
    <property type="entry name" value="UDG_Type-4/5"/>
</dbReference>
<protein>
    <recommendedName>
        <fullName evidence="4">Type-4 uracil-DNA glycosylase</fullName>
        <ecNumber evidence="3">3.2.2.27</ecNumber>
    </recommendedName>
</protein>
<evidence type="ECO:0000256" key="8">
    <source>
        <dbReference type="ARBA" id="ARBA00022801"/>
    </source>
</evidence>
<dbReference type="InterPro" id="IPR036895">
    <property type="entry name" value="Uracil-DNA_glycosylase-like_sf"/>
</dbReference>
<name>A0A161PSX8_9FIRM</name>
<dbReference type="OrthoDB" id="5290748at2"/>
<evidence type="ECO:0000256" key="5">
    <source>
        <dbReference type="ARBA" id="ARBA00022485"/>
    </source>
</evidence>
<dbReference type="SUPFAM" id="SSF52141">
    <property type="entry name" value="Uracil-DNA glycosylase-like"/>
    <property type="match status" value="1"/>
</dbReference>
<dbReference type="InterPro" id="IPR005122">
    <property type="entry name" value="Uracil-DNA_glycosylase-like"/>
</dbReference>
<evidence type="ECO:0000256" key="1">
    <source>
        <dbReference type="ARBA" id="ARBA00001400"/>
    </source>
</evidence>
<dbReference type="PANTHER" id="PTHR33693">
    <property type="entry name" value="TYPE-5 URACIL-DNA GLYCOSYLASE"/>
    <property type="match status" value="1"/>
</dbReference>
<keyword evidence="11" id="KW-0234">DNA repair</keyword>
<dbReference type="SMART" id="SM00986">
    <property type="entry name" value="UDG"/>
    <property type="match status" value="1"/>
</dbReference>
<sequence>MELNEIIKTFNGREVKLTKKIEILLSLQKEFGLQFQTYDDILEKLKEKNETAKIMKDFIYKKIKDYLIECRNCSLCFAECHTQKVAGDGNFSSPIVLIGEGPGEEEDKLGKPFVGRAGQLLNTLLSKFNVDRNRIYITNVVKCRPPKNRTPYVNEVKACSEILNLELEFISPKVIITLGSTPLKFFRPEQSITKMRGIWIKEKNYWIMPTYHPAYILRQRGERLETTKKEIYSDFKNAFLKLKELLN</sequence>
<dbReference type="CDD" id="cd10030">
    <property type="entry name" value="UDG-F4_TTUDGA_SPO1dp_like"/>
    <property type="match status" value="1"/>
</dbReference>
<dbReference type="PANTHER" id="PTHR33693:SF1">
    <property type="entry name" value="TYPE-4 URACIL-DNA GLYCOSYLASE"/>
    <property type="match status" value="1"/>
</dbReference>
<dbReference type="Gene3D" id="3.40.470.10">
    <property type="entry name" value="Uracil-DNA glycosylase-like domain"/>
    <property type="match status" value="1"/>
</dbReference>
<gene>
    <name evidence="13" type="ORF">ATZ99_18830</name>
</gene>
<keyword evidence="14" id="KW-1185">Reference proteome</keyword>
<dbReference type="NCBIfam" id="TIGR00758">
    <property type="entry name" value="UDG_fam4"/>
    <property type="match status" value="1"/>
</dbReference>
<organism evidence="13 14">
    <name type="scientific">Thermovenabulum gondwanense</name>
    <dbReference type="NCBI Taxonomy" id="520767"/>
    <lineage>
        <taxon>Bacteria</taxon>
        <taxon>Bacillati</taxon>
        <taxon>Bacillota</taxon>
        <taxon>Clostridia</taxon>
        <taxon>Thermosediminibacterales</taxon>
        <taxon>Thermosediminibacteraceae</taxon>
        <taxon>Thermovenabulum</taxon>
    </lineage>
</organism>
<evidence type="ECO:0000256" key="11">
    <source>
        <dbReference type="ARBA" id="ARBA00023204"/>
    </source>
</evidence>